<keyword evidence="3" id="KW-1185">Reference proteome</keyword>
<dbReference type="InterPro" id="IPR006311">
    <property type="entry name" value="TAT_signal"/>
</dbReference>
<dbReference type="EMBL" id="JAGIZA010000005">
    <property type="protein sequence ID" value="MBP0493177.1"/>
    <property type="molecule type" value="Genomic_DNA"/>
</dbReference>
<dbReference type="SUPFAM" id="SSF51430">
    <property type="entry name" value="NAD(P)-linked oxidoreductase"/>
    <property type="match status" value="1"/>
</dbReference>
<dbReference type="PROSITE" id="PS51318">
    <property type="entry name" value="TAT"/>
    <property type="match status" value="1"/>
</dbReference>
<evidence type="ECO:0000313" key="2">
    <source>
        <dbReference type="EMBL" id="MBP0493177.1"/>
    </source>
</evidence>
<gene>
    <name evidence="2" type="ORF">J5Y10_10365</name>
</gene>
<sequence length="312" mass="34414">MHATRRTFLSLAGTGLGAGIAALALPQEAGAQPTVAGALIRKPIPSSGEMIPVIGLGSARRYEEVKPGEDVSPLRDTFRRFHELGGTVVDTAPSYGQAEAIMGGLMDDLKIRPSLFVCTKVGVDNIEQGRAQIDASFKALRTDRIDLLAVHNLRDITNELAYLRELKQAGWIRYLGATTSFDRQYEAFEAMMRRETLDAIQIDYALDNRNAAERIIPLAKERGMAVFINLPFGRGSVFRATQGKPLPEWAAEIDVTTWAQFMLKYLVSHEGVTCAVPGMAQARYVDDNLRAAQGRMPDAAMRRRMEQYVDAL</sequence>
<dbReference type="PANTHER" id="PTHR43312:SF1">
    <property type="entry name" value="NADP-DEPENDENT OXIDOREDUCTASE DOMAIN-CONTAINING PROTEIN"/>
    <property type="match status" value="1"/>
</dbReference>
<organism evidence="2 3">
    <name type="scientific">Roseomonas indoligenes</name>
    <dbReference type="NCBI Taxonomy" id="2820811"/>
    <lineage>
        <taxon>Bacteria</taxon>
        <taxon>Pseudomonadati</taxon>
        <taxon>Pseudomonadota</taxon>
        <taxon>Alphaproteobacteria</taxon>
        <taxon>Acetobacterales</taxon>
        <taxon>Roseomonadaceae</taxon>
        <taxon>Roseomonas</taxon>
    </lineage>
</organism>
<evidence type="ECO:0000259" key="1">
    <source>
        <dbReference type="Pfam" id="PF00248"/>
    </source>
</evidence>
<dbReference type="AlphaFoldDB" id="A0A940N2U1"/>
<dbReference type="CDD" id="cd19095">
    <property type="entry name" value="AKR_PA4992-like"/>
    <property type="match status" value="1"/>
</dbReference>
<protein>
    <submittedName>
        <fullName evidence="2">Aldo/keto reductase</fullName>
    </submittedName>
</protein>
<accession>A0A940N2U1</accession>
<dbReference type="Pfam" id="PF00248">
    <property type="entry name" value="Aldo_ket_red"/>
    <property type="match status" value="1"/>
</dbReference>
<comment type="caution">
    <text evidence="2">The sequence shown here is derived from an EMBL/GenBank/DDBJ whole genome shotgun (WGS) entry which is preliminary data.</text>
</comment>
<dbReference type="Proteomes" id="UP000677537">
    <property type="component" value="Unassembled WGS sequence"/>
</dbReference>
<feature type="domain" description="NADP-dependent oxidoreductase" evidence="1">
    <location>
        <begin position="75"/>
        <end position="301"/>
    </location>
</feature>
<dbReference type="InterPro" id="IPR053135">
    <property type="entry name" value="AKR2_Oxidoreductase"/>
</dbReference>
<dbReference type="InterPro" id="IPR023210">
    <property type="entry name" value="NADP_OxRdtase_dom"/>
</dbReference>
<dbReference type="InterPro" id="IPR036812">
    <property type="entry name" value="NAD(P)_OxRdtase_dom_sf"/>
</dbReference>
<dbReference type="RefSeq" id="WP_209373289.1">
    <property type="nucleotide sequence ID" value="NZ_JAGIZA010000005.1"/>
</dbReference>
<name>A0A940N2U1_9PROT</name>
<dbReference type="PANTHER" id="PTHR43312">
    <property type="entry name" value="D-THREO-ALDOSE 1-DEHYDROGENASE"/>
    <property type="match status" value="1"/>
</dbReference>
<reference evidence="2" key="1">
    <citation type="submission" date="2021-03" db="EMBL/GenBank/DDBJ databases">
        <authorList>
            <person name="So Y."/>
        </authorList>
    </citation>
    <scope>NUCLEOTIDE SEQUENCE</scope>
    <source>
        <strain evidence="2">SG15</strain>
    </source>
</reference>
<proteinExistence type="predicted"/>
<evidence type="ECO:0000313" key="3">
    <source>
        <dbReference type="Proteomes" id="UP000677537"/>
    </source>
</evidence>
<dbReference type="Gene3D" id="3.20.20.100">
    <property type="entry name" value="NADP-dependent oxidoreductase domain"/>
    <property type="match status" value="1"/>
</dbReference>